<dbReference type="InterPro" id="IPR021727">
    <property type="entry name" value="DUF3299"/>
</dbReference>
<keyword evidence="1" id="KW-0732">Signal</keyword>
<dbReference type="EMBL" id="BAABFL010000471">
    <property type="protein sequence ID" value="GAA4652191.1"/>
    <property type="molecule type" value="Genomic_DNA"/>
</dbReference>
<gene>
    <name evidence="2" type="ORF">GCM10023116_44750</name>
</gene>
<organism evidence="2 3">
    <name type="scientific">Kistimonas scapharcae</name>
    <dbReference type="NCBI Taxonomy" id="1036133"/>
    <lineage>
        <taxon>Bacteria</taxon>
        <taxon>Pseudomonadati</taxon>
        <taxon>Pseudomonadota</taxon>
        <taxon>Gammaproteobacteria</taxon>
        <taxon>Oceanospirillales</taxon>
        <taxon>Endozoicomonadaceae</taxon>
        <taxon>Kistimonas</taxon>
    </lineage>
</organism>
<dbReference type="Proteomes" id="UP001500604">
    <property type="component" value="Unassembled WGS sequence"/>
</dbReference>
<evidence type="ECO:0000256" key="1">
    <source>
        <dbReference type="SAM" id="SignalP"/>
    </source>
</evidence>
<accession>A0ABP8V9Y8</accession>
<dbReference type="Gene3D" id="2.40.50.870">
    <property type="entry name" value="Protein of unknown function (DUF3299)"/>
    <property type="match status" value="1"/>
</dbReference>
<sequence length="182" mass="21014">MPHTLIPLRQLKKACLMVSLLCLSPALLAATEKEPAKTQETVRKVIWNDLMPPFDEKILERYERDEIPFGEMQIYMTEHGSKVVDKLNNVYAKVPGYLVPLNMNKKQMATEFLLVPTMGACIHVPPPPPNQIVYVTFPEGLKYQETAYTPYWVYGKLKTEKKTSEYSDAMYSMKADRMDEYQ</sequence>
<comment type="caution">
    <text evidence="2">The sequence shown here is derived from an EMBL/GenBank/DDBJ whole genome shotgun (WGS) entry which is preliminary data.</text>
</comment>
<evidence type="ECO:0000313" key="2">
    <source>
        <dbReference type="EMBL" id="GAA4652191.1"/>
    </source>
</evidence>
<name>A0ABP8V9Y8_9GAMM</name>
<feature type="chain" id="PRO_5045905156" evidence="1">
    <location>
        <begin position="30"/>
        <end position="182"/>
    </location>
</feature>
<feature type="signal peptide" evidence="1">
    <location>
        <begin position="1"/>
        <end position="29"/>
    </location>
</feature>
<protein>
    <submittedName>
        <fullName evidence="2">DUF3299 domain-containing protein</fullName>
    </submittedName>
</protein>
<evidence type="ECO:0000313" key="3">
    <source>
        <dbReference type="Proteomes" id="UP001500604"/>
    </source>
</evidence>
<proteinExistence type="predicted"/>
<dbReference type="Pfam" id="PF11736">
    <property type="entry name" value="DUF3299"/>
    <property type="match status" value="1"/>
</dbReference>
<reference evidence="3" key="1">
    <citation type="journal article" date="2019" name="Int. J. Syst. Evol. Microbiol.">
        <title>The Global Catalogue of Microorganisms (GCM) 10K type strain sequencing project: providing services to taxonomists for standard genome sequencing and annotation.</title>
        <authorList>
            <consortium name="The Broad Institute Genomics Platform"/>
            <consortium name="The Broad Institute Genome Sequencing Center for Infectious Disease"/>
            <person name="Wu L."/>
            <person name="Ma J."/>
        </authorList>
    </citation>
    <scope>NUCLEOTIDE SEQUENCE [LARGE SCALE GENOMIC DNA]</scope>
    <source>
        <strain evidence="3">JCM 17805</strain>
    </source>
</reference>
<dbReference type="RefSeq" id="WP_345198708.1">
    <property type="nucleotide sequence ID" value="NZ_BAABFL010000471.1"/>
</dbReference>
<keyword evidence="3" id="KW-1185">Reference proteome</keyword>